<feature type="region of interest" description="Disordered" evidence="1">
    <location>
        <begin position="352"/>
        <end position="389"/>
    </location>
</feature>
<organism evidence="2">
    <name type="scientific">Phaeomonas parva</name>
    <dbReference type="NCBI Taxonomy" id="124430"/>
    <lineage>
        <taxon>Eukaryota</taxon>
        <taxon>Sar</taxon>
        <taxon>Stramenopiles</taxon>
        <taxon>Ochrophyta</taxon>
        <taxon>Pinguiophyceae</taxon>
        <taxon>Pinguiochrysidales</taxon>
        <taxon>Pinguiochrysidaceae</taxon>
        <taxon>Phaeomonas</taxon>
    </lineage>
</organism>
<evidence type="ECO:0000313" key="2">
    <source>
        <dbReference type="EMBL" id="CAD9264481.1"/>
    </source>
</evidence>
<evidence type="ECO:0000256" key="1">
    <source>
        <dbReference type="SAM" id="MobiDB-lite"/>
    </source>
</evidence>
<accession>A0A7S1UD73</accession>
<feature type="compositionally biased region" description="Basic and acidic residues" evidence="1">
    <location>
        <begin position="352"/>
        <end position="363"/>
    </location>
</feature>
<dbReference type="EMBL" id="HBGJ01036179">
    <property type="protein sequence ID" value="CAD9264481.1"/>
    <property type="molecule type" value="Transcribed_RNA"/>
</dbReference>
<feature type="region of interest" description="Disordered" evidence="1">
    <location>
        <begin position="296"/>
        <end position="338"/>
    </location>
</feature>
<feature type="region of interest" description="Disordered" evidence="1">
    <location>
        <begin position="252"/>
        <end position="279"/>
    </location>
</feature>
<gene>
    <name evidence="2" type="ORF">PPAR1163_LOCUS22867</name>
</gene>
<dbReference type="AlphaFoldDB" id="A0A7S1UD73"/>
<name>A0A7S1UD73_9STRA</name>
<feature type="compositionally biased region" description="Low complexity" evidence="1">
    <location>
        <begin position="366"/>
        <end position="383"/>
    </location>
</feature>
<sequence>MSRKGPYFSSSSRFSRAQFAVACHSPSTASTLVRSSQRSSSMSRCSLSMARSAAANASSPPMRMVPPPPPPPPPPPLLLLLLLLSLGFSGAKTPQGPRGQTMSGFQEAAVSALQGPSDIEDKLAKEYTTAEPKIDAALRNHLAYCVARGQVHGDGGLPMAKAHACTRALSLAINQLMLPDPVTWGAEHPQAESQSASDRLDELARYGILQRLLASVKKAGPGAKPTKLFGRQLLTVRGVREQVLAAAKADIERRRGAASNPNPNPSPILNTGGGLPEPEEADAFFDEFLGSVDEAEAEEAAADETPVDAEVDVSAAAEGDDEDEQGEEPLGRLIWSQNFEQELRERRARRFRAAEQRKHREAASEAAAQQLRDAVAGAAAAADGADEAG</sequence>
<feature type="compositionally biased region" description="Pro residues" evidence="1">
    <location>
        <begin position="63"/>
        <end position="72"/>
    </location>
</feature>
<dbReference type="SUPFAM" id="SSF101447">
    <property type="entry name" value="Formin homology 2 domain (FH2 domain)"/>
    <property type="match status" value="1"/>
</dbReference>
<proteinExistence type="predicted"/>
<feature type="region of interest" description="Disordered" evidence="1">
    <location>
        <begin position="24"/>
        <end position="72"/>
    </location>
</feature>
<reference evidence="2" key="1">
    <citation type="submission" date="2021-01" db="EMBL/GenBank/DDBJ databases">
        <authorList>
            <person name="Corre E."/>
            <person name="Pelletier E."/>
            <person name="Niang G."/>
            <person name="Scheremetjew M."/>
            <person name="Finn R."/>
            <person name="Kale V."/>
            <person name="Holt S."/>
            <person name="Cochrane G."/>
            <person name="Meng A."/>
            <person name="Brown T."/>
            <person name="Cohen L."/>
        </authorList>
    </citation>
    <scope>NUCLEOTIDE SEQUENCE</scope>
    <source>
        <strain evidence="2">CCMP2877</strain>
    </source>
</reference>
<protein>
    <submittedName>
        <fullName evidence="2">Uncharacterized protein</fullName>
    </submittedName>
</protein>
<feature type="compositionally biased region" description="Acidic residues" evidence="1">
    <location>
        <begin position="318"/>
        <end position="327"/>
    </location>
</feature>
<feature type="compositionally biased region" description="Acidic residues" evidence="1">
    <location>
        <begin position="296"/>
        <end position="311"/>
    </location>
</feature>
<feature type="compositionally biased region" description="Low complexity" evidence="1">
    <location>
        <begin position="34"/>
        <end position="59"/>
    </location>
</feature>